<organism evidence="1 2">
    <name type="scientific">Methylobacterium crusticola</name>
    <dbReference type="NCBI Taxonomy" id="1697972"/>
    <lineage>
        <taxon>Bacteria</taxon>
        <taxon>Pseudomonadati</taxon>
        <taxon>Pseudomonadota</taxon>
        <taxon>Alphaproteobacteria</taxon>
        <taxon>Hyphomicrobiales</taxon>
        <taxon>Methylobacteriaceae</taxon>
        <taxon>Methylobacterium</taxon>
    </lineage>
</organism>
<gene>
    <name evidence="1" type="ORF">OPKNFCMD_4539</name>
</gene>
<dbReference type="Proteomes" id="UP001055167">
    <property type="component" value="Unassembled WGS sequence"/>
</dbReference>
<protein>
    <submittedName>
        <fullName evidence="1">Uncharacterized protein</fullName>
    </submittedName>
</protein>
<proteinExistence type="predicted"/>
<name>A0ABQ4R268_9HYPH</name>
<evidence type="ECO:0000313" key="1">
    <source>
        <dbReference type="EMBL" id="GJD51780.1"/>
    </source>
</evidence>
<accession>A0ABQ4R268</accession>
<dbReference type="EMBL" id="BPQH01000015">
    <property type="protein sequence ID" value="GJD51780.1"/>
    <property type="molecule type" value="Genomic_DNA"/>
</dbReference>
<keyword evidence="2" id="KW-1185">Reference proteome</keyword>
<sequence length="107" mass="12287">MTTEEFWAQPKNALPDWMIARRHYIESLNLRLGPGGTMRLVELIGEAGGLTPPEAKPWFEVEPHTWQRIERILSAILANRRDFAVALPAHLERWLTAREGPTISLFE</sequence>
<dbReference type="RefSeq" id="WP_238313827.1">
    <property type="nucleotide sequence ID" value="NZ_BPQH01000015.1"/>
</dbReference>
<reference evidence="1" key="1">
    <citation type="journal article" date="2021" name="Front. Microbiol.">
        <title>Comprehensive Comparative Genomics and Phenotyping of Methylobacterium Species.</title>
        <authorList>
            <person name="Alessa O."/>
            <person name="Ogura Y."/>
            <person name="Fujitani Y."/>
            <person name="Takami H."/>
            <person name="Hayashi T."/>
            <person name="Sahin N."/>
            <person name="Tani A."/>
        </authorList>
    </citation>
    <scope>NUCLEOTIDE SEQUENCE</scope>
    <source>
        <strain evidence="1">KCTC 52305</strain>
    </source>
</reference>
<reference evidence="1" key="2">
    <citation type="submission" date="2021-08" db="EMBL/GenBank/DDBJ databases">
        <authorList>
            <person name="Tani A."/>
            <person name="Ola A."/>
            <person name="Ogura Y."/>
            <person name="Katsura K."/>
            <person name="Hayashi T."/>
        </authorList>
    </citation>
    <scope>NUCLEOTIDE SEQUENCE</scope>
    <source>
        <strain evidence="1">KCTC 52305</strain>
    </source>
</reference>
<comment type="caution">
    <text evidence="1">The sequence shown here is derived from an EMBL/GenBank/DDBJ whole genome shotgun (WGS) entry which is preliminary data.</text>
</comment>
<evidence type="ECO:0000313" key="2">
    <source>
        <dbReference type="Proteomes" id="UP001055167"/>
    </source>
</evidence>